<dbReference type="GO" id="GO:0046872">
    <property type="term" value="F:metal ion binding"/>
    <property type="evidence" value="ECO:0007669"/>
    <property type="project" value="UniProtKB-KW"/>
</dbReference>
<comment type="cofactor">
    <cofactor evidence="2">
        <name>Fe cation</name>
        <dbReference type="ChEBI" id="CHEBI:24875"/>
    </cofactor>
    <text evidence="2">Binds 1 Fe cation per subunit.</text>
</comment>
<dbReference type="AlphaFoldDB" id="A0A560LYA6"/>
<feature type="domain" description="Pirin N-terminal" evidence="4">
    <location>
        <begin position="15"/>
        <end position="118"/>
    </location>
</feature>
<dbReference type="InterPro" id="IPR014710">
    <property type="entry name" value="RmlC-like_jellyroll"/>
</dbReference>
<feature type="domain" description="Quercetin 2,3-dioxygenase C-terminal cupin" evidence="5">
    <location>
        <begin position="146"/>
        <end position="230"/>
    </location>
</feature>
<comment type="caution">
    <text evidence="6">The sequence shown here is derived from an EMBL/GenBank/DDBJ whole genome shotgun (WGS) entry which is preliminary data.</text>
</comment>
<evidence type="ECO:0000313" key="7">
    <source>
        <dbReference type="Proteomes" id="UP000321304"/>
    </source>
</evidence>
<dbReference type="SUPFAM" id="SSF51182">
    <property type="entry name" value="RmlC-like cupins"/>
    <property type="match status" value="1"/>
</dbReference>
<evidence type="ECO:0000313" key="6">
    <source>
        <dbReference type="EMBL" id="TWC00439.1"/>
    </source>
</evidence>
<evidence type="ECO:0000256" key="2">
    <source>
        <dbReference type="PIRSR" id="PIRSR006232-1"/>
    </source>
</evidence>
<feature type="binding site" evidence="2">
    <location>
        <position position="57"/>
    </location>
    <ligand>
        <name>Fe cation</name>
        <dbReference type="ChEBI" id="CHEBI:24875"/>
    </ligand>
</feature>
<dbReference type="InterPro" id="IPR041602">
    <property type="entry name" value="Quercetinase_C"/>
</dbReference>
<keyword evidence="7" id="KW-1185">Reference proteome</keyword>
<evidence type="ECO:0000259" key="4">
    <source>
        <dbReference type="Pfam" id="PF02678"/>
    </source>
</evidence>
<feature type="binding site" evidence="2">
    <location>
        <position position="59"/>
    </location>
    <ligand>
        <name>Fe cation</name>
        <dbReference type="ChEBI" id="CHEBI:24875"/>
    </ligand>
</feature>
<reference evidence="6 7" key="1">
    <citation type="submission" date="2019-06" db="EMBL/GenBank/DDBJ databases">
        <title>Genomic Encyclopedia of Type Strains, Phase IV (KMG-V): Genome sequencing to study the core and pangenomes of soil and plant-associated prokaryotes.</title>
        <authorList>
            <person name="Whitman W."/>
        </authorList>
    </citation>
    <scope>NUCLEOTIDE SEQUENCE [LARGE SCALE GENOMIC DNA]</scope>
    <source>
        <strain evidence="6 7">BR 10355</strain>
    </source>
</reference>
<dbReference type="PIRSF" id="PIRSF006232">
    <property type="entry name" value="Pirin"/>
    <property type="match status" value="1"/>
</dbReference>
<dbReference type="PANTHER" id="PTHR43212">
    <property type="entry name" value="QUERCETIN 2,3-DIOXYGENASE"/>
    <property type="match status" value="1"/>
</dbReference>
<dbReference type="OrthoDB" id="9780903at2"/>
<dbReference type="Gene3D" id="2.60.120.10">
    <property type="entry name" value="Jelly Rolls"/>
    <property type="match status" value="2"/>
</dbReference>
<protein>
    <recommendedName>
        <fullName evidence="8">Pirin</fullName>
    </recommendedName>
</protein>
<dbReference type="Pfam" id="PF17954">
    <property type="entry name" value="Pirin_C_2"/>
    <property type="match status" value="1"/>
</dbReference>
<name>A0A560LYA6_9BRAD</name>
<keyword evidence="2" id="KW-0479">Metal-binding</keyword>
<accession>A0A560LYA6</accession>
<dbReference type="Pfam" id="PF02678">
    <property type="entry name" value="Pirin"/>
    <property type="match status" value="1"/>
</dbReference>
<dbReference type="Proteomes" id="UP000321304">
    <property type="component" value="Unassembled WGS sequence"/>
</dbReference>
<dbReference type="PANTHER" id="PTHR43212:SF3">
    <property type="entry name" value="QUERCETIN 2,3-DIOXYGENASE"/>
    <property type="match status" value="1"/>
</dbReference>
<dbReference type="InterPro" id="IPR012093">
    <property type="entry name" value="Pirin"/>
</dbReference>
<evidence type="ECO:0000259" key="5">
    <source>
        <dbReference type="Pfam" id="PF17954"/>
    </source>
</evidence>
<dbReference type="STRING" id="1755647.AS156_32930"/>
<feature type="binding site" evidence="2">
    <location>
        <position position="101"/>
    </location>
    <ligand>
        <name>Fe cation</name>
        <dbReference type="ChEBI" id="CHEBI:24875"/>
    </ligand>
</feature>
<dbReference type="EMBL" id="VITY01000005">
    <property type="protein sequence ID" value="TWC00439.1"/>
    <property type="molecule type" value="Genomic_DNA"/>
</dbReference>
<dbReference type="InterPro" id="IPR011051">
    <property type="entry name" value="RmlC_Cupin_sf"/>
</dbReference>
<gene>
    <name evidence="6" type="ORF">FBZ93_105236</name>
</gene>
<evidence type="ECO:0000256" key="3">
    <source>
        <dbReference type="RuleBase" id="RU003457"/>
    </source>
</evidence>
<feature type="binding site" evidence="2">
    <location>
        <position position="103"/>
    </location>
    <ligand>
        <name>Fe cation</name>
        <dbReference type="ChEBI" id="CHEBI:24875"/>
    </ligand>
</feature>
<dbReference type="CDD" id="cd02910">
    <property type="entry name" value="cupin_Yhhw_N"/>
    <property type="match status" value="1"/>
</dbReference>
<proteinExistence type="inferred from homology"/>
<keyword evidence="2" id="KW-0408">Iron</keyword>
<dbReference type="InterPro" id="IPR003829">
    <property type="entry name" value="Pirin_N_dom"/>
</dbReference>
<evidence type="ECO:0000256" key="1">
    <source>
        <dbReference type="ARBA" id="ARBA00008416"/>
    </source>
</evidence>
<sequence>MIELKPFAKLGGADHGWLKAKHHFSFASYYDPANVSHGALRVWNDDEIAPNSGFPAHPHANMEIITYVREGAITHQDSLGNKGRTEAGDVQVMSAGSGIRHSEYNLEPSKTKIFQIWIEPTTQGGQPTWGSKPFPKSNRSGKLVTIASGIDGDDDALPIRANARVLATTLKAGESAEYAADKARHLYLVPAAGSIEVNGVRVNARDGAAIRDEATLKITALEDAELVLVDAA</sequence>
<organism evidence="6 7">
    <name type="scientific">Bradyrhizobium macuxiense</name>
    <dbReference type="NCBI Taxonomy" id="1755647"/>
    <lineage>
        <taxon>Bacteria</taxon>
        <taxon>Pseudomonadati</taxon>
        <taxon>Pseudomonadota</taxon>
        <taxon>Alphaproteobacteria</taxon>
        <taxon>Hyphomicrobiales</taxon>
        <taxon>Nitrobacteraceae</taxon>
        <taxon>Bradyrhizobium</taxon>
    </lineage>
</organism>
<evidence type="ECO:0008006" key="8">
    <source>
        <dbReference type="Google" id="ProtNLM"/>
    </source>
</evidence>
<comment type="similarity">
    <text evidence="1 3">Belongs to the pirin family.</text>
</comment>
<dbReference type="RefSeq" id="WP_146986796.1">
    <property type="nucleotide sequence ID" value="NZ_VITY01000005.1"/>
</dbReference>